<dbReference type="AlphaFoldDB" id="A0A9W6L9I3"/>
<reference evidence="3" key="1">
    <citation type="submission" date="2022-12" db="EMBL/GenBank/DDBJ databases">
        <title>Reference genome sequencing for broad-spectrum identification of bacterial and archaeal isolates by mass spectrometry.</title>
        <authorList>
            <person name="Sekiguchi Y."/>
            <person name="Tourlousse D.M."/>
        </authorList>
    </citation>
    <scope>NUCLEOTIDE SEQUENCE</scope>
    <source>
        <strain evidence="3">ASRB1</strain>
    </source>
</reference>
<evidence type="ECO:0000256" key="2">
    <source>
        <dbReference type="RuleBase" id="RU362097"/>
    </source>
</evidence>
<proteinExistence type="inferred from homology"/>
<dbReference type="RefSeq" id="WP_281794715.1">
    <property type="nucleotide sequence ID" value="NZ_BSDR01000001.1"/>
</dbReference>
<keyword evidence="2" id="KW-1134">Transmembrane beta strand</keyword>
<gene>
    <name evidence="3" type="ORF">DAMNIGENAA_25640</name>
</gene>
<sequence length="488" mass="52871">MEISLHPFFCSPARTCRLLAFPLLLIVMAISGCAVGPDYQRPEATIVPEAFSGAEGEWKIAAPQAHLPKGNWWEIFNDPELNQLEADAAAANQDLKVAAARFEQARAVANVARSELFPRVGVAALPIWQHDSENRPAGGKPGQTYDNYTVPFDLSYELDLWGRVRRTVESSTAQQEAIADDVVAVRLAIQAEVAADYFTIRALDADKALLLSSIEVYRKSLALVRNRRAGGMVSDLDVAQAETVLKTAEAQLPDTALQRAKFQNALAVLTGKIASLFHVAERPLQMEPLVVPPGLPSELLERRPDIAAAERRMAAANANIGVAAAAFFPTVKFNGLAGFQGGEVGTLFDWPSRLWAVGPSLTLPLFQGGQLTANLRRAKAAYEESVAKYRGTVLAAFADVENNLAAEHLLAGQYDRVMDALKAARKQLEIANNRYTSGLVTYLEVATAQNVVLSTERASVRLCGQQLVATVALIKSLGGGWKEETVNR</sequence>
<accession>A0A9W6L9I3</accession>
<evidence type="ECO:0000313" key="3">
    <source>
        <dbReference type="EMBL" id="GLI35131.1"/>
    </source>
</evidence>
<dbReference type="GO" id="GO:0005886">
    <property type="term" value="C:plasma membrane"/>
    <property type="evidence" value="ECO:0007669"/>
    <property type="project" value="UniProtKB-SubCell"/>
</dbReference>
<protein>
    <submittedName>
        <fullName evidence="3">RND transporter</fullName>
    </submittedName>
</protein>
<comment type="similarity">
    <text evidence="1 2">Belongs to the outer membrane factor (OMF) (TC 1.B.17) family.</text>
</comment>
<dbReference type="InterPro" id="IPR003423">
    <property type="entry name" value="OMP_efflux"/>
</dbReference>
<dbReference type="PANTHER" id="PTHR30203">
    <property type="entry name" value="OUTER MEMBRANE CATION EFFLUX PROTEIN"/>
    <property type="match status" value="1"/>
</dbReference>
<evidence type="ECO:0000313" key="4">
    <source>
        <dbReference type="Proteomes" id="UP001144372"/>
    </source>
</evidence>
<dbReference type="NCBIfam" id="TIGR01845">
    <property type="entry name" value="outer_NodT"/>
    <property type="match status" value="1"/>
</dbReference>
<comment type="subcellular location">
    <subcellularLocation>
        <location evidence="2">Cell membrane</location>
        <topology evidence="2">Lipid-anchor</topology>
    </subcellularLocation>
</comment>
<dbReference type="Gene3D" id="1.20.1600.10">
    <property type="entry name" value="Outer membrane efflux proteins (OEP)"/>
    <property type="match status" value="1"/>
</dbReference>
<keyword evidence="2" id="KW-0472">Membrane</keyword>
<dbReference type="SUPFAM" id="SSF56954">
    <property type="entry name" value="Outer membrane efflux proteins (OEP)"/>
    <property type="match status" value="1"/>
</dbReference>
<organism evidence="3 4">
    <name type="scientific">Desulforhabdus amnigena</name>
    <dbReference type="NCBI Taxonomy" id="40218"/>
    <lineage>
        <taxon>Bacteria</taxon>
        <taxon>Pseudomonadati</taxon>
        <taxon>Thermodesulfobacteriota</taxon>
        <taxon>Syntrophobacteria</taxon>
        <taxon>Syntrophobacterales</taxon>
        <taxon>Syntrophobacteraceae</taxon>
        <taxon>Desulforhabdus</taxon>
    </lineage>
</organism>
<evidence type="ECO:0000256" key="1">
    <source>
        <dbReference type="ARBA" id="ARBA00007613"/>
    </source>
</evidence>
<keyword evidence="4" id="KW-1185">Reference proteome</keyword>
<keyword evidence="2" id="KW-0564">Palmitate</keyword>
<keyword evidence="2" id="KW-0449">Lipoprotein</keyword>
<comment type="caution">
    <text evidence="3">The sequence shown here is derived from an EMBL/GenBank/DDBJ whole genome shotgun (WGS) entry which is preliminary data.</text>
</comment>
<dbReference type="Pfam" id="PF02321">
    <property type="entry name" value="OEP"/>
    <property type="match status" value="2"/>
</dbReference>
<name>A0A9W6L9I3_9BACT</name>
<dbReference type="EMBL" id="BSDR01000001">
    <property type="protein sequence ID" value="GLI35131.1"/>
    <property type="molecule type" value="Genomic_DNA"/>
</dbReference>
<dbReference type="GO" id="GO:0015562">
    <property type="term" value="F:efflux transmembrane transporter activity"/>
    <property type="evidence" value="ECO:0007669"/>
    <property type="project" value="InterPro"/>
</dbReference>
<dbReference type="Gene3D" id="2.20.200.10">
    <property type="entry name" value="Outer membrane efflux proteins (OEP)"/>
    <property type="match status" value="1"/>
</dbReference>
<keyword evidence="2" id="KW-0812">Transmembrane</keyword>
<dbReference type="InterPro" id="IPR010131">
    <property type="entry name" value="MdtP/NodT-like"/>
</dbReference>
<dbReference type="Proteomes" id="UP001144372">
    <property type="component" value="Unassembled WGS sequence"/>
</dbReference>
<dbReference type="PANTHER" id="PTHR30203:SF33">
    <property type="entry name" value="BLR4455 PROTEIN"/>
    <property type="match status" value="1"/>
</dbReference>